<comment type="caution">
    <text evidence="8">The sequence shown here is derived from an EMBL/GenBank/DDBJ whole genome shotgun (WGS) entry which is preliminary data.</text>
</comment>
<dbReference type="PANTHER" id="PTHR21145">
    <property type="entry name" value="CHORISMATE MUTASE"/>
    <property type="match status" value="1"/>
</dbReference>
<sequence>DDGNYGSAAVCDTLCLQALSKRIHYGKFVAEAKFQECPSVYEAAIKLKDKKRLMELLTYETVETSVQKRVEMKARTYSQVVKLDETGDVADPVYKIKSGLIGN</sequence>
<accession>A0A392NZG8</accession>
<dbReference type="GO" id="GO:0004106">
    <property type="term" value="F:chorismate mutase activity"/>
    <property type="evidence" value="ECO:0007669"/>
    <property type="project" value="UniProtKB-EC"/>
</dbReference>
<dbReference type="Gene3D" id="1.10.590.10">
    <property type="entry name" value="Chorismate mutase, AroQ class superfamily, eukaryotic"/>
    <property type="match status" value="1"/>
</dbReference>
<keyword evidence="9" id="KW-1185">Reference proteome</keyword>
<dbReference type="PANTHER" id="PTHR21145:SF15">
    <property type="entry name" value="CHORISMATE MUTASE 3, CHLOROPLASTIC"/>
    <property type="match status" value="1"/>
</dbReference>
<reference evidence="8 9" key="1">
    <citation type="journal article" date="2018" name="Front. Plant Sci.">
        <title>Red Clover (Trifolium pratense) and Zigzag Clover (T. medium) - A Picture of Genomic Similarities and Differences.</title>
        <authorList>
            <person name="Dluhosova J."/>
            <person name="Istvanek J."/>
            <person name="Nedelnik J."/>
            <person name="Repkova J."/>
        </authorList>
    </citation>
    <scope>NUCLEOTIDE SEQUENCE [LARGE SCALE GENOMIC DNA]</scope>
    <source>
        <strain evidence="9">cv. 10/8</strain>
        <tissue evidence="8">Leaf</tissue>
    </source>
</reference>
<feature type="non-terminal residue" evidence="8">
    <location>
        <position position="1"/>
    </location>
</feature>
<evidence type="ECO:0000256" key="1">
    <source>
        <dbReference type="ARBA" id="ARBA00000824"/>
    </source>
</evidence>
<dbReference type="InterPro" id="IPR002701">
    <property type="entry name" value="CM_II_prokaryot"/>
</dbReference>
<proteinExistence type="predicted"/>
<dbReference type="Proteomes" id="UP000265520">
    <property type="component" value="Unassembled WGS sequence"/>
</dbReference>
<dbReference type="InterPro" id="IPR008238">
    <property type="entry name" value="Chorismate_mutase_AroQ_euk"/>
</dbReference>
<protein>
    <recommendedName>
        <fullName evidence="3">chorismate mutase</fullName>
        <ecNumber evidence="3">5.4.99.5</ecNumber>
    </recommendedName>
</protein>
<dbReference type="InterPro" id="IPR037039">
    <property type="entry name" value="CM_AroQ_sf_eucaryotic"/>
</dbReference>
<dbReference type="GO" id="GO:0009073">
    <property type="term" value="P:aromatic amino acid family biosynthetic process"/>
    <property type="evidence" value="ECO:0007669"/>
    <property type="project" value="InterPro"/>
</dbReference>
<gene>
    <name evidence="8" type="ORF">A2U01_0024966</name>
</gene>
<evidence type="ECO:0000256" key="5">
    <source>
        <dbReference type="ARBA" id="ARBA00023141"/>
    </source>
</evidence>
<evidence type="ECO:0000256" key="6">
    <source>
        <dbReference type="ARBA" id="ARBA00023235"/>
    </source>
</evidence>
<evidence type="ECO:0000313" key="9">
    <source>
        <dbReference type="Proteomes" id="UP000265520"/>
    </source>
</evidence>
<dbReference type="UniPathway" id="UPA00120">
    <property type="reaction ID" value="UER00203"/>
</dbReference>
<dbReference type="GO" id="GO:0005737">
    <property type="term" value="C:cytoplasm"/>
    <property type="evidence" value="ECO:0007669"/>
    <property type="project" value="TreeGrafter"/>
</dbReference>
<dbReference type="InterPro" id="IPR036263">
    <property type="entry name" value="Chorismate_II_sf"/>
</dbReference>
<feature type="domain" description="Chorismate mutase" evidence="7">
    <location>
        <begin position="6"/>
        <end position="55"/>
    </location>
</feature>
<evidence type="ECO:0000256" key="3">
    <source>
        <dbReference type="ARBA" id="ARBA00012404"/>
    </source>
</evidence>
<dbReference type="PROSITE" id="PS51169">
    <property type="entry name" value="CHORISMATE_MUT_3"/>
    <property type="match status" value="1"/>
</dbReference>
<keyword evidence="5" id="KW-0057">Aromatic amino acid biosynthesis</keyword>
<evidence type="ECO:0000256" key="4">
    <source>
        <dbReference type="ARBA" id="ARBA00022605"/>
    </source>
</evidence>
<comment type="catalytic activity">
    <reaction evidence="1">
        <text>chorismate = prephenate</text>
        <dbReference type="Rhea" id="RHEA:13897"/>
        <dbReference type="ChEBI" id="CHEBI:29748"/>
        <dbReference type="ChEBI" id="CHEBI:29934"/>
        <dbReference type="EC" id="5.4.99.5"/>
    </reaction>
</comment>
<feature type="non-terminal residue" evidence="8">
    <location>
        <position position="103"/>
    </location>
</feature>
<dbReference type="EC" id="5.4.99.5" evidence="3"/>
<comment type="pathway">
    <text evidence="2">Metabolic intermediate biosynthesis; prephenate biosynthesis; prephenate from chorismate: step 1/1.</text>
</comment>
<evidence type="ECO:0000256" key="2">
    <source>
        <dbReference type="ARBA" id="ARBA00004817"/>
    </source>
</evidence>
<organism evidence="8 9">
    <name type="scientific">Trifolium medium</name>
    <dbReference type="NCBI Taxonomy" id="97028"/>
    <lineage>
        <taxon>Eukaryota</taxon>
        <taxon>Viridiplantae</taxon>
        <taxon>Streptophyta</taxon>
        <taxon>Embryophyta</taxon>
        <taxon>Tracheophyta</taxon>
        <taxon>Spermatophyta</taxon>
        <taxon>Magnoliopsida</taxon>
        <taxon>eudicotyledons</taxon>
        <taxon>Gunneridae</taxon>
        <taxon>Pentapetalae</taxon>
        <taxon>rosids</taxon>
        <taxon>fabids</taxon>
        <taxon>Fabales</taxon>
        <taxon>Fabaceae</taxon>
        <taxon>Papilionoideae</taxon>
        <taxon>50 kb inversion clade</taxon>
        <taxon>NPAAA clade</taxon>
        <taxon>Hologalegina</taxon>
        <taxon>IRL clade</taxon>
        <taxon>Trifolieae</taxon>
        <taxon>Trifolium</taxon>
    </lineage>
</organism>
<dbReference type="AlphaFoldDB" id="A0A392NZG8"/>
<keyword evidence="6" id="KW-0413">Isomerase</keyword>
<dbReference type="EMBL" id="LXQA010053709">
    <property type="protein sequence ID" value="MCI03925.1"/>
    <property type="molecule type" value="Genomic_DNA"/>
</dbReference>
<dbReference type="Pfam" id="PF01817">
    <property type="entry name" value="CM_2"/>
    <property type="match status" value="1"/>
</dbReference>
<name>A0A392NZG8_9FABA</name>
<dbReference type="GO" id="GO:0046417">
    <property type="term" value="P:chorismate metabolic process"/>
    <property type="evidence" value="ECO:0007669"/>
    <property type="project" value="InterPro"/>
</dbReference>
<evidence type="ECO:0000259" key="7">
    <source>
        <dbReference type="Pfam" id="PF01817"/>
    </source>
</evidence>
<evidence type="ECO:0000313" key="8">
    <source>
        <dbReference type="EMBL" id="MCI03925.1"/>
    </source>
</evidence>
<dbReference type="SUPFAM" id="SSF48600">
    <property type="entry name" value="Chorismate mutase II"/>
    <property type="match status" value="1"/>
</dbReference>
<keyword evidence="4" id="KW-0028">Amino-acid biosynthesis</keyword>